<protein>
    <submittedName>
        <fullName evidence="1">Uncharacterized protein</fullName>
    </submittedName>
</protein>
<keyword evidence="2" id="KW-1185">Reference proteome</keyword>
<comment type="caution">
    <text evidence="1">The sequence shown here is derived from an EMBL/GenBank/DDBJ whole genome shotgun (WGS) entry which is preliminary data.</text>
</comment>
<dbReference type="Proteomes" id="UP000520767">
    <property type="component" value="Unassembled WGS sequence"/>
</dbReference>
<evidence type="ECO:0000313" key="1">
    <source>
        <dbReference type="EMBL" id="MBB4909680.1"/>
    </source>
</evidence>
<evidence type="ECO:0000313" key="2">
    <source>
        <dbReference type="Proteomes" id="UP000520767"/>
    </source>
</evidence>
<organism evidence="1 2">
    <name type="scientific">Actinophytocola algeriensis</name>
    <dbReference type="NCBI Taxonomy" id="1768010"/>
    <lineage>
        <taxon>Bacteria</taxon>
        <taxon>Bacillati</taxon>
        <taxon>Actinomycetota</taxon>
        <taxon>Actinomycetes</taxon>
        <taxon>Pseudonocardiales</taxon>
        <taxon>Pseudonocardiaceae</taxon>
    </lineage>
</organism>
<gene>
    <name evidence="1" type="ORF">FHR82_005938</name>
</gene>
<dbReference type="RefSeq" id="WP_184813750.1">
    <property type="nucleotide sequence ID" value="NZ_JACHJQ010000006.1"/>
</dbReference>
<reference evidence="1 2" key="1">
    <citation type="submission" date="2020-08" db="EMBL/GenBank/DDBJ databases">
        <title>Genomic Encyclopedia of Type Strains, Phase III (KMG-III): the genomes of soil and plant-associated and newly described type strains.</title>
        <authorList>
            <person name="Whitman W."/>
        </authorList>
    </citation>
    <scope>NUCLEOTIDE SEQUENCE [LARGE SCALE GENOMIC DNA]</scope>
    <source>
        <strain evidence="1 2">CECT 8960</strain>
    </source>
</reference>
<name>A0A7W7Q9T2_9PSEU</name>
<sequence>MSFDLAVLSAPADAEAARETYARCTRDDHQDGDIDVRIARFHESLAAVFPDHEPTPDSPWAVTPLSLGADHVLMRLRIGPAGEQAIEKIIALADQHDLALYDPQADETYLPRRRPGPPR</sequence>
<proteinExistence type="predicted"/>
<dbReference type="EMBL" id="JACHJQ010000006">
    <property type="protein sequence ID" value="MBB4909680.1"/>
    <property type="molecule type" value="Genomic_DNA"/>
</dbReference>
<accession>A0A7W7Q9T2</accession>
<dbReference type="AlphaFoldDB" id="A0A7W7Q9T2"/>